<keyword evidence="12" id="KW-0963">Cytoplasm</keyword>
<evidence type="ECO:0000256" key="3">
    <source>
        <dbReference type="ARBA" id="ARBA00022737"/>
    </source>
</evidence>
<dbReference type="GO" id="GO:0042026">
    <property type="term" value="P:protein refolding"/>
    <property type="evidence" value="ECO:0007669"/>
    <property type="project" value="UniProtKB-UniRule"/>
</dbReference>
<evidence type="ECO:0000256" key="8">
    <source>
        <dbReference type="ARBA" id="ARBA00023186"/>
    </source>
</evidence>
<dbReference type="PANTHER" id="PTHR11638:SF18">
    <property type="entry name" value="HEAT SHOCK PROTEIN 104"/>
    <property type="match status" value="1"/>
</dbReference>
<dbReference type="InterPro" id="IPR041546">
    <property type="entry name" value="ClpA/ClpB_AAA_lid"/>
</dbReference>
<comment type="subunit">
    <text evidence="9">Homohexamer. The oligomerization is ATP-dependent.</text>
</comment>
<reference evidence="15 16" key="1">
    <citation type="journal article" date="2017" name="BMC Genomics">
        <title>Comparative genomic and phylogenomic analyses of the Bifidobacteriaceae family.</title>
        <authorList>
            <person name="Lugli G.A."/>
            <person name="Milani C."/>
            <person name="Turroni F."/>
            <person name="Duranti S."/>
            <person name="Mancabelli L."/>
            <person name="Mangifesta M."/>
            <person name="Ferrario C."/>
            <person name="Modesto M."/>
            <person name="Mattarelli P."/>
            <person name="Jiri K."/>
            <person name="van Sinderen D."/>
            <person name="Ventura M."/>
        </authorList>
    </citation>
    <scope>NUCLEOTIDE SEQUENCE [LARGE SCALE GENOMIC DNA]</scope>
    <source>
        <strain evidence="15 16">LMG 28769</strain>
    </source>
</reference>
<name>A0A261G8T2_9BIFI</name>
<dbReference type="PROSITE" id="PS00871">
    <property type="entry name" value="CLPAB_2"/>
    <property type="match status" value="1"/>
</dbReference>
<dbReference type="Proteomes" id="UP000216451">
    <property type="component" value="Unassembled WGS sequence"/>
</dbReference>
<dbReference type="FunFam" id="3.40.50.300:FF:000010">
    <property type="entry name" value="Chaperone clpB 1, putative"/>
    <property type="match status" value="1"/>
</dbReference>
<dbReference type="Pfam" id="PF17871">
    <property type="entry name" value="AAA_lid_9"/>
    <property type="match status" value="1"/>
</dbReference>
<dbReference type="RefSeq" id="WP_094692466.1">
    <property type="nucleotide sequence ID" value="NZ_JBDNSG010000012.1"/>
</dbReference>
<dbReference type="InterPro" id="IPR004176">
    <property type="entry name" value="Clp_R_N"/>
</dbReference>
<accession>A0A261G8T2</accession>
<dbReference type="FunFam" id="3.40.50.300:FF:000025">
    <property type="entry name" value="ATP-dependent Clp protease subunit"/>
    <property type="match status" value="1"/>
</dbReference>
<dbReference type="InterPro" id="IPR019489">
    <property type="entry name" value="Clp_ATPase_C"/>
</dbReference>
<dbReference type="InterPro" id="IPR003593">
    <property type="entry name" value="AAA+_ATPase"/>
</dbReference>
<evidence type="ECO:0000256" key="10">
    <source>
        <dbReference type="PROSITE-ProRule" id="PRU01251"/>
    </source>
</evidence>
<dbReference type="InterPro" id="IPR018368">
    <property type="entry name" value="ClpA/B_CS1"/>
</dbReference>
<dbReference type="InterPro" id="IPR036628">
    <property type="entry name" value="Clp_N_dom_sf"/>
</dbReference>
<sequence>MEQKFTTLAQQAIGDAIQSASAAGNAQVDTLHLLDSLMRQQGGVVGALLKEAGGDSQQIGAQVRNALVELPAASGSSTAQPQASRQLTVALTQAEHEMQHMGDDYVSTEHLLIAIAVGPSQAADILRKSGITPENLRKVIPSVRGGAKVTSPDAEGNYKALEKYSSDLTAQAKEGKLDPVIGRDQEIRRVIQILSRRTKNNPVLIGEPGVGKTAVVEGLAQRIVAGDVPTGLQGKKLISLDLGSMVAGSKYRGEFEERLKSVLNEIKSANGEVITFIDEIHTIVGAGAAEGSMDAGNMLKPMLARGELRLIGATTLDEYRENIEKDPALERRFQQVFVGEPSVEDTVAILRGLKQRYEAHHKVTIGDDALVAAATLSNRYITGRQLPDKAIDLVDEAAAHLRMELDSQPEEIDELQRKVTRLEMEEMQLKKAEDPASKDRYEKLQSDLADTKEKLGGLTARWNAEKAGHNKIGDLRAQLDAKRVDADKATREGNLEEASRILYGEIPAIQKELAAAENAADESNEQHDGNTDEGADIAGGPAEEPMVPDHVDADSVAEIVADWTGIPVGRLMQGENEKLLHMEDTLGRRVIGQKTAISAVSDAVRRSRAGISDPDRPTGSFMFLGPTGVGKTELAKALADFLFDDEKAMVRIDMSEYMEKASVSRLIGAAPGYVGYEEGGQLTEAIRRRPYSVVLFDEVEKANSEVFDILLQVLDDGRLTDGQGRTVDFKNTILIMTSNLGSQFLIDDSLDKEAKHRAVMDAVHAHFKPEFLNRLDEMVVFDPLTREELAGIVNIQVNQVAARLTDRRIMLDVTDSAREWLADAGYDPAYGARPLRRLVQTEVGDQLARMLLAGKIHDGDTVLVDQTGGEHLELTAWPTDNLVSDDTSTSSGNGNDVHVDGISEDPPAENR</sequence>
<dbReference type="InterPro" id="IPR003959">
    <property type="entry name" value="ATPase_AAA_core"/>
</dbReference>
<evidence type="ECO:0000256" key="2">
    <source>
        <dbReference type="ARBA" id="ARBA00008675"/>
    </source>
</evidence>
<dbReference type="SUPFAM" id="SSF52540">
    <property type="entry name" value="P-loop containing nucleoside triphosphate hydrolases"/>
    <property type="match status" value="2"/>
</dbReference>
<feature type="domain" description="Clp R" evidence="14">
    <location>
        <begin position="1"/>
        <end position="146"/>
    </location>
</feature>
<dbReference type="CDD" id="cd00009">
    <property type="entry name" value="AAA"/>
    <property type="match status" value="1"/>
</dbReference>
<comment type="subunit">
    <text evidence="12">Homohexamer; The oligomerization is ATP-dependent.</text>
</comment>
<dbReference type="PROSITE" id="PS00870">
    <property type="entry name" value="CLPAB_1"/>
    <property type="match status" value="1"/>
</dbReference>
<dbReference type="PROSITE" id="PS51903">
    <property type="entry name" value="CLP_R"/>
    <property type="match status" value="1"/>
</dbReference>
<dbReference type="NCBIfam" id="TIGR03346">
    <property type="entry name" value="chaperone_ClpB"/>
    <property type="match status" value="1"/>
</dbReference>
<dbReference type="SMART" id="SM01086">
    <property type="entry name" value="ClpB_D2-small"/>
    <property type="match status" value="1"/>
</dbReference>
<evidence type="ECO:0000256" key="1">
    <source>
        <dbReference type="ARBA" id="ARBA00004496"/>
    </source>
</evidence>
<organism evidence="15 16">
    <name type="scientific">Bifidobacterium aquikefiri</name>
    <dbReference type="NCBI Taxonomy" id="1653207"/>
    <lineage>
        <taxon>Bacteria</taxon>
        <taxon>Bacillati</taxon>
        <taxon>Actinomycetota</taxon>
        <taxon>Actinomycetes</taxon>
        <taxon>Bifidobacteriales</taxon>
        <taxon>Bifidobacteriaceae</taxon>
        <taxon>Bifidobacterium</taxon>
    </lineage>
</organism>
<dbReference type="InterPro" id="IPR028299">
    <property type="entry name" value="ClpA/B_CS2"/>
</dbReference>
<dbReference type="SUPFAM" id="SSF81923">
    <property type="entry name" value="Double Clp-N motif"/>
    <property type="match status" value="1"/>
</dbReference>
<keyword evidence="8 11" id="KW-0143">Chaperone</keyword>
<dbReference type="GO" id="GO:0016887">
    <property type="term" value="F:ATP hydrolysis activity"/>
    <property type="evidence" value="ECO:0007669"/>
    <property type="project" value="InterPro"/>
</dbReference>
<proteinExistence type="inferred from homology"/>
<comment type="function">
    <text evidence="12">Part of a stress-induced multi-chaperone system, it is involved in the recovery of the cell from heat-induced damage, in cooperation with DnaK, DnaJ and GrpE.</text>
</comment>
<dbReference type="InterPro" id="IPR027417">
    <property type="entry name" value="P-loop_NTPase"/>
</dbReference>
<evidence type="ECO:0000259" key="14">
    <source>
        <dbReference type="PROSITE" id="PS51903"/>
    </source>
</evidence>
<evidence type="ECO:0000313" key="16">
    <source>
        <dbReference type="Proteomes" id="UP000216451"/>
    </source>
</evidence>
<dbReference type="InterPro" id="IPR050130">
    <property type="entry name" value="ClpA_ClpB"/>
</dbReference>
<dbReference type="Pfam" id="PF00004">
    <property type="entry name" value="AAA"/>
    <property type="match status" value="1"/>
</dbReference>
<keyword evidence="16" id="KW-1185">Reference proteome</keyword>
<evidence type="ECO:0000256" key="4">
    <source>
        <dbReference type="ARBA" id="ARBA00022741"/>
    </source>
</evidence>
<comment type="similarity">
    <text evidence="2 11">Belongs to the ClpA/ClpB family.</text>
</comment>
<dbReference type="GO" id="GO:0005524">
    <property type="term" value="F:ATP binding"/>
    <property type="evidence" value="ECO:0007669"/>
    <property type="project" value="UniProtKB-UniRule"/>
</dbReference>
<dbReference type="OrthoDB" id="9803641at2"/>
<evidence type="ECO:0000313" key="15">
    <source>
        <dbReference type="EMBL" id="OZG67839.1"/>
    </source>
</evidence>
<dbReference type="InterPro" id="IPR001270">
    <property type="entry name" value="ClpA/B"/>
</dbReference>
<dbReference type="PANTHER" id="PTHR11638">
    <property type="entry name" value="ATP-DEPENDENT CLP PROTEASE"/>
    <property type="match status" value="1"/>
</dbReference>
<keyword evidence="5 11" id="KW-0067">ATP-binding</keyword>
<dbReference type="Pfam" id="PF07724">
    <property type="entry name" value="AAA_2"/>
    <property type="match status" value="1"/>
</dbReference>
<feature type="region of interest" description="Disordered" evidence="13">
    <location>
        <begin position="878"/>
        <end position="911"/>
    </location>
</feature>
<evidence type="ECO:0000256" key="12">
    <source>
        <dbReference type="RuleBase" id="RU362034"/>
    </source>
</evidence>
<evidence type="ECO:0000256" key="9">
    <source>
        <dbReference type="ARBA" id="ARBA00026057"/>
    </source>
</evidence>
<comment type="subcellular location">
    <subcellularLocation>
        <location evidence="1 12">Cytoplasm</location>
    </subcellularLocation>
</comment>
<dbReference type="EMBL" id="MWXA01000003">
    <property type="protein sequence ID" value="OZG67839.1"/>
    <property type="molecule type" value="Genomic_DNA"/>
</dbReference>
<feature type="region of interest" description="Disordered" evidence="13">
    <location>
        <begin position="516"/>
        <end position="539"/>
    </location>
</feature>
<dbReference type="Gene3D" id="1.10.1780.10">
    <property type="entry name" value="Clp, N-terminal domain"/>
    <property type="match status" value="1"/>
</dbReference>
<keyword evidence="3 10" id="KW-0677">Repeat</keyword>
<gene>
    <name evidence="12" type="primary">clpB</name>
    <name evidence="15" type="ORF">BAQU_0483</name>
</gene>
<feature type="compositionally biased region" description="Acidic residues" evidence="13">
    <location>
        <begin position="902"/>
        <end position="911"/>
    </location>
</feature>
<dbReference type="Gene3D" id="1.10.8.60">
    <property type="match status" value="1"/>
</dbReference>
<feature type="compositionally biased region" description="Polar residues" evidence="13">
    <location>
        <begin position="881"/>
        <end position="894"/>
    </location>
</feature>
<evidence type="ECO:0000256" key="5">
    <source>
        <dbReference type="ARBA" id="ARBA00022840"/>
    </source>
</evidence>
<dbReference type="AlphaFoldDB" id="A0A261G8T2"/>
<comment type="caution">
    <text evidence="15">The sequence shown here is derived from an EMBL/GenBank/DDBJ whole genome shotgun (WGS) entry which is preliminary data.</text>
</comment>
<dbReference type="CDD" id="cd19499">
    <property type="entry name" value="RecA-like_ClpB_Hsp104-like"/>
    <property type="match status" value="1"/>
</dbReference>
<evidence type="ECO:0000256" key="13">
    <source>
        <dbReference type="SAM" id="MobiDB-lite"/>
    </source>
</evidence>
<evidence type="ECO:0000256" key="11">
    <source>
        <dbReference type="RuleBase" id="RU004432"/>
    </source>
</evidence>
<dbReference type="FunFam" id="3.40.50.300:FF:000120">
    <property type="entry name" value="ATP-dependent chaperone ClpB"/>
    <property type="match status" value="1"/>
</dbReference>
<dbReference type="PRINTS" id="PR00300">
    <property type="entry name" value="CLPPROTEASEA"/>
</dbReference>
<dbReference type="InterPro" id="IPR017730">
    <property type="entry name" value="Chaperonin_ClpB"/>
</dbReference>
<dbReference type="FunFam" id="1.10.8.60:FF:000017">
    <property type="entry name" value="ATP-dependent chaperone ClpB"/>
    <property type="match status" value="1"/>
</dbReference>
<evidence type="ECO:0000256" key="6">
    <source>
        <dbReference type="ARBA" id="ARBA00023016"/>
    </source>
</evidence>
<keyword evidence="6 12" id="KW-0346">Stress response</keyword>
<keyword evidence="4 11" id="KW-0547">Nucleotide-binding</keyword>
<keyword evidence="7" id="KW-0175">Coiled coil</keyword>
<dbReference type="Pfam" id="PF02861">
    <property type="entry name" value="Clp_N"/>
    <property type="match status" value="1"/>
</dbReference>
<protein>
    <recommendedName>
        <fullName evidence="12">Chaperone protein ClpB</fullName>
    </recommendedName>
</protein>
<dbReference type="GO" id="GO:0005737">
    <property type="term" value="C:cytoplasm"/>
    <property type="evidence" value="ECO:0007669"/>
    <property type="project" value="UniProtKB-SubCell"/>
</dbReference>
<dbReference type="Gene3D" id="3.40.50.300">
    <property type="entry name" value="P-loop containing nucleotide triphosphate hydrolases"/>
    <property type="match status" value="3"/>
</dbReference>
<evidence type="ECO:0000256" key="7">
    <source>
        <dbReference type="ARBA" id="ARBA00023054"/>
    </source>
</evidence>
<dbReference type="Pfam" id="PF10431">
    <property type="entry name" value="ClpB_D2-small"/>
    <property type="match status" value="1"/>
</dbReference>
<dbReference type="SMART" id="SM00382">
    <property type="entry name" value="AAA"/>
    <property type="match status" value="2"/>
</dbReference>
<dbReference type="GeneID" id="98295164"/>
<dbReference type="GO" id="GO:0034605">
    <property type="term" value="P:cellular response to heat"/>
    <property type="evidence" value="ECO:0007669"/>
    <property type="project" value="TreeGrafter"/>
</dbReference>